<keyword evidence="5" id="KW-0862">Zinc</keyword>
<dbReference type="PANTHER" id="PTHR30471:SF3">
    <property type="entry name" value="UPF0758 PROTEIN YEES-RELATED"/>
    <property type="match status" value="1"/>
</dbReference>
<dbReference type="eggNOG" id="COG2003">
    <property type="taxonomic scope" value="Bacteria"/>
</dbReference>
<keyword evidence="2" id="KW-0645">Protease</keyword>
<dbReference type="NCBIfam" id="NF000642">
    <property type="entry name" value="PRK00024.1"/>
    <property type="match status" value="1"/>
</dbReference>
<dbReference type="GO" id="GO:0008237">
    <property type="term" value="F:metallopeptidase activity"/>
    <property type="evidence" value="ECO:0007669"/>
    <property type="project" value="UniProtKB-KW"/>
</dbReference>
<feature type="domain" description="MPN" evidence="9">
    <location>
        <begin position="110"/>
        <end position="232"/>
    </location>
</feature>
<evidence type="ECO:0000256" key="1">
    <source>
        <dbReference type="ARBA" id="ARBA00010243"/>
    </source>
</evidence>
<dbReference type="NCBIfam" id="TIGR00608">
    <property type="entry name" value="radc"/>
    <property type="match status" value="1"/>
</dbReference>
<protein>
    <submittedName>
        <fullName evidence="10">DNA repair protein RadC</fullName>
    </submittedName>
</protein>
<evidence type="ECO:0000256" key="4">
    <source>
        <dbReference type="ARBA" id="ARBA00022801"/>
    </source>
</evidence>
<dbReference type="PROSITE" id="PS01302">
    <property type="entry name" value="UPF0758"/>
    <property type="match status" value="1"/>
</dbReference>
<dbReference type="STRING" id="525904.Tter_1630"/>
<dbReference type="OrthoDB" id="9804482at2"/>
<sequence>MSTDGYTSFTLKETPETDRPRERLKALGPSYLSDAELLAIILRVGIKGENVIDLARRLLAQNQGITGLASIDFNSLASQRGVGEAKACQIKAALELGRRYLKEMPEQRRRITSPEDIADLLMLEMGHLEQEHLRVVQLNTKNQILAITEVYKGGLNSALIRPADVFKPAVRNNAASIILAHNHPSGDPTPSSEDVRTTESLIEAGKLLDIEVLDHIIVGRNSYTSMRRRHLGFR</sequence>
<evidence type="ECO:0000256" key="6">
    <source>
        <dbReference type="ARBA" id="ARBA00023049"/>
    </source>
</evidence>
<feature type="compositionally biased region" description="Polar residues" evidence="8">
    <location>
        <begin position="1"/>
        <end position="11"/>
    </location>
</feature>
<gene>
    <name evidence="10" type="ordered locus">Tter_1630</name>
</gene>
<keyword evidence="6" id="KW-0482">Metalloprotease</keyword>
<dbReference type="SUPFAM" id="SSF102712">
    <property type="entry name" value="JAB1/MPN domain"/>
    <property type="match status" value="1"/>
</dbReference>
<proteinExistence type="inferred from homology"/>
<dbReference type="EMBL" id="CP001825">
    <property type="protein sequence ID" value="ACZ42536.1"/>
    <property type="molecule type" value="Genomic_DNA"/>
</dbReference>
<dbReference type="PROSITE" id="PS50249">
    <property type="entry name" value="MPN"/>
    <property type="match status" value="1"/>
</dbReference>
<dbReference type="InterPro" id="IPR025657">
    <property type="entry name" value="RadC_JAB"/>
</dbReference>
<reference evidence="11" key="1">
    <citation type="journal article" date="2010" name="Stand. Genomic Sci.">
        <title>Complete genome sequence of 'Thermobaculum terrenum' type strain (YNP1).</title>
        <authorList>
            <person name="Kiss H."/>
            <person name="Cleland D."/>
            <person name="Lapidus A."/>
            <person name="Lucas S."/>
            <person name="Glavina Del Rio T."/>
            <person name="Nolan M."/>
            <person name="Tice H."/>
            <person name="Han C."/>
            <person name="Goodwin L."/>
            <person name="Pitluck S."/>
            <person name="Liolios K."/>
            <person name="Ivanova N."/>
            <person name="Mavromatis K."/>
            <person name="Ovchinnikova G."/>
            <person name="Pati A."/>
            <person name="Chen A."/>
            <person name="Palaniappan K."/>
            <person name="Land M."/>
            <person name="Hauser L."/>
            <person name="Chang Y."/>
            <person name="Jeffries C."/>
            <person name="Lu M."/>
            <person name="Brettin T."/>
            <person name="Detter J."/>
            <person name="Goker M."/>
            <person name="Tindall B."/>
            <person name="Beck B."/>
            <person name="McDermott T."/>
            <person name="Woyke T."/>
            <person name="Bristow J."/>
            <person name="Eisen J."/>
            <person name="Markowitz V."/>
            <person name="Hugenholtz P."/>
            <person name="Kyrpides N."/>
            <person name="Klenk H."/>
            <person name="Cheng J."/>
        </authorList>
    </citation>
    <scope>NUCLEOTIDE SEQUENCE [LARGE SCALE GENOMIC DNA]</scope>
    <source>
        <strain evidence="11">ATCC BAA-798 / YNP1</strain>
    </source>
</reference>
<dbReference type="HOGENOM" id="CLU_073529_0_2_0"/>
<dbReference type="Proteomes" id="UP000000323">
    <property type="component" value="Chromosome 1"/>
</dbReference>
<dbReference type="InterPro" id="IPR020891">
    <property type="entry name" value="UPF0758_CS"/>
</dbReference>
<keyword evidence="3" id="KW-0479">Metal-binding</keyword>
<dbReference type="InterPro" id="IPR046778">
    <property type="entry name" value="UPF0758_N"/>
</dbReference>
<keyword evidence="11" id="KW-1185">Reference proteome</keyword>
<dbReference type="AlphaFoldDB" id="D1CCM1"/>
<dbReference type="KEGG" id="ttr:Tter_1630"/>
<dbReference type="RefSeq" id="WP_012875570.1">
    <property type="nucleotide sequence ID" value="NC_013525.1"/>
</dbReference>
<evidence type="ECO:0000256" key="5">
    <source>
        <dbReference type="ARBA" id="ARBA00022833"/>
    </source>
</evidence>
<dbReference type="CDD" id="cd08071">
    <property type="entry name" value="MPN_DUF2466"/>
    <property type="match status" value="1"/>
</dbReference>
<evidence type="ECO:0000259" key="9">
    <source>
        <dbReference type="PROSITE" id="PS50249"/>
    </source>
</evidence>
<dbReference type="Gene3D" id="3.40.140.10">
    <property type="entry name" value="Cytidine Deaminase, domain 2"/>
    <property type="match status" value="1"/>
</dbReference>
<dbReference type="InterPro" id="IPR001405">
    <property type="entry name" value="UPF0758"/>
</dbReference>
<dbReference type="InterPro" id="IPR010994">
    <property type="entry name" value="RuvA_2-like"/>
</dbReference>
<dbReference type="GO" id="GO:0046872">
    <property type="term" value="F:metal ion binding"/>
    <property type="evidence" value="ECO:0007669"/>
    <property type="project" value="UniProtKB-KW"/>
</dbReference>
<dbReference type="InterPro" id="IPR037518">
    <property type="entry name" value="MPN"/>
</dbReference>
<dbReference type="Pfam" id="PF04002">
    <property type="entry name" value="RadC"/>
    <property type="match status" value="1"/>
</dbReference>
<evidence type="ECO:0000256" key="2">
    <source>
        <dbReference type="ARBA" id="ARBA00022670"/>
    </source>
</evidence>
<feature type="region of interest" description="Disordered" evidence="8">
    <location>
        <begin position="1"/>
        <end position="20"/>
    </location>
</feature>
<comment type="similarity">
    <text evidence="1 7">Belongs to the UPF0758 family.</text>
</comment>
<dbReference type="Pfam" id="PF20582">
    <property type="entry name" value="UPF0758_N"/>
    <property type="match status" value="1"/>
</dbReference>
<keyword evidence="4" id="KW-0378">Hydrolase</keyword>
<accession>D1CCM1</accession>
<evidence type="ECO:0000313" key="10">
    <source>
        <dbReference type="EMBL" id="ACZ42536.1"/>
    </source>
</evidence>
<dbReference type="SUPFAM" id="SSF47781">
    <property type="entry name" value="RuvA domain 2-like"/>
    <property type="match status" value="1"/>
</dbReference>
<evidence type="ECO:0000256" key="7">
    <source>
        <dbReference type="RuleBase" id="RU003797"/>
    </source>
</evidence>
<organism evidence="10 11">
    <name type="scientific">Thermobaculum terrenum (strain ATCC BAA-798 / CCMEE 7001 / YNP1)</name>
    <dbReference type="NCBI Taxonomy" id="525904"/>
    <lineage>
        <taxon>Bacteria</taxon>
        <taxon>Bacillati</taxon>
        <taxon>Chloroflexota</taxon>
        <taxon>Chloroflexia</taxon>
        <taxon>Candidatus Thermobaculales</taxon>
        <taxon>Candidatus Thermobaculaceae</taxon>
        <taxon>Thermobaculum</taxon>
    </lineage>
</organism>
<evidence type="ECO:0000313" key="11">
    <source>
        <dbReference type="Proteomes" id="UP000000323"/>
    </source>
</evidence>
<name>D1CCM1_THET1</name>
<evidence type="ECO:0000256" key="3">
    <source>
        <dbReference type="ARBA" id="ARBA00022723"/>
    </source>
</evidence>
<dbReference type="GO" id="GO:0006508">
    <property type="term" value="P:proteolysis"/>
    <property type="evidence" value="ECO:0007669"/>
    <property type="project" value="UniProtKB-KW"/>
</dbReference>
<evidence type="ECO:0000256" key="8">
    <source>
        <dbReference type="SAM" id="MobiDB-lite"/>
    </source>
</evidence>
<dbReference type="PANTHER" id="PTHR30471">
    <property type="entry name" value="DNA REPAIR PROTEIN RADC"/>
    <property type="match status" value="1"/>
</dbReference>